<evidence type="ECO:0008006" key="3">
    <source>
        <dbReference type="Google" id="ProtNLM"/>
    </source>
</evidence>
<dbReference type="AlphaFoldDB" id="A0A6F8YGG0"/>
<evidence type="ECO:0000313" key="2">
    <source>
        <dbReference type="Proteomes" id="UP000503011"/>
    </source>
</evidence>
<name>A0A6F8YGG0_9ACTN</name>
<proteinExistence type="predicted"/>
<reference evidence="1 2" key="2">
    <citation type="submission" date="2020-03" db="EMBL/GenBank/DDBJ databases">
        <authorList>
            <person name="Ichikawa N."/>
            <person name="Kimura A."/>
            <person name="Kitahashi Y."/>
            <person name="Uohara A."/>
        </authorList>
    </citation>
    <scope>NUCLEOTIDE SEQUENCE [LARGE SCALE GENOMIC DNA]</scope>
    <source>
        <strain evidence="1 2">NBRC 105367</strain>
    </source>
</reference>
<evidence type="ECO:0000313" key="1">
    <source>
        <dbReference type="EMBL" id="BCB85176.1"/>
    </source>
</evidence>
<organism evidence="1 2">
    <name type="scientific">Phytohabitans suffuscus</name>
    <dbReference type="NCBI Taxonomy" id="624315"/>
    <lineage>
        <taxon>Bacteria</taxon>
        <taxon>Bacillati</taxon>
        <taxon>Actinomycetota</taxon>
        <taxon>Actinomycetes</taxon>
        <taxon>Micromonosporales</taxon>
        <taxon>Micromonosporaceae</taxon>
    </lineage>
</organism>
<accession>A0A6F8YGG0</accession>
<dbReference type="RefSeq" id="WP_173156690.1">
    <property type="nucleotide sequence ID" value="NZ_AP022871.1"/>
</dbReference>
<dbReference type="Proteomes" id="UP000503011">
    <property type="component" value="Chromosome"/>
</dbReference>
<dbReference type="KEGG" id="psuu:Psuf_024890"/>
<sequence length="130" mass="14185">MTTTYDVTVTREGKWWMVDIPALDGLTQARRLAEAGQMAREWIAVTTETPIDDIAVNVTVERVGDIDVSAQLDEIHRQRERAAELEREALAHAAALAKALAAQDVPVRDIGAALGVSFQRAHQLVRTAAA</sequence>
<reference evidence="1 2" key="1">
    <citation type="submission" date="2020-03" db="EMBL/GenBank/DDBJ databases">
        <title>Whole genome shotgun sequence of Phytohabitans suffuscus NBRC 105367.</title>
        <authorList>
            <person name="Komaki H."/>
            <person name="Tamura T."/>
        </authorList>
    </citation>
    <scope>NUCLEOTIDE SEQUENCE [LARGE SCALE GENOMIC DNA]</scope>
    <source>
        <strain evidence="1 2">NBRC 105367</strain>
    </source>
</reference>
<keyword evidence="2" id="KW-1185">Reference proteome</keyword>
<dbReference type="EMBL" id="AP022871">
    <property type="protein sequence ID" value="BCB85176.1"/>
    <property type="molecule type" value="Genomic_DNA"/>
</dbReference>
<protein>
    <recommendedName>
        <fullName evidence="3">HicB family toxin-antitoxin system</fullName>
    </recommendedName>
</protein>
<gene>
    <name evidence="1" type="ORF">Psuf_024890</name>
</gene>